<dbReference type="PRINTS" id="PR02045">
    <property type="entry name" value="F138DOMAIN"/>
</dbReference>
<accession>A0A674J6H8</accession>
<dbReference type="Proteomes" id="UP000472274">
    <property type="component" value="Unplaced"/>
</dbReference>
<protein>
    <submittedName>
        <fullName evidence="1">Uncharacterized protein</fullName>
    </submittedName>
</protein>
<proteinExistence type="predicted"/>
<evidence type="ECO:0000313" key="1">
    <source>
        <dbReference type="Ensembl" id="ENSTMTP00000015537.1"/>
    </source>
</evidence>
<dbReference type="AlphaFoldDB" id="A0A674J6H8"/>
<dbReference type="InParanoid" id="A0A674J6H8"/>
<reference evidence="1" key="1">
    <citation type="submission" date="2025-08" db="UniProtKB">
        <authorList>
            <consortium name="Ensembl"/>
        </authorList>
    </citation>
    <scope>IDENTIFICATION</scope>
</reference>
<dbReference type="Ensembl" id="ENSTMTT00000016089.1">
    <property type="protein sequence ID" value="ENSTMTP00000015537.1"/>
    <property type="gene ID" value="ENSTMTG00000011378.1"/>
</dbReference>
<evidence type="ECO:0000313" key="2">
    <source>
        <dbReference type="Proteomes" id="UP000472274"/>
    </source>
</evidence>
<reference evidence="1" key="2">
    <citation type="submission" date="2025-09" db="UniProtKB">
        <authorList>
            <consortium name="Ensembl"/>
        </authorList>
    </citation>
    <scope>IDENTIFICATION</scope>
</reference>
<name>A0A674J6H8_9SAUR</name>
<organism evidence="1 2">
    <name type="scientific">Terrapene triunguis</name>
    <name type="common">Three-toed box turtle</name>
    <dbReference type="NCBI Taxonomy" id="2587831"/>
    <lineage>
        <taxon>Eukaryota</taxon>
        <taxon>Metazoa</taxon>
        <taxon>Chordata</taxon>
        <taxon>Craniata</taxon>
        <taxon>Vertebrata</taxon>
        <taxon>Euteleostomi</taxon>
        <taxon>Archelosauria</taxon>
        <taxon>Testudinata</taxon>
        <taxon>Testudines</taxon>
        <taxon>Cryptodira</taxon>
        <taxon>Durocryptodira</taxon>
        <taxon>Testudinoidea</taxon>
        <taxon>Emydidae</taxon>
        <taxon>Terrapene</taxon>
    </lineage>
</organism>
<sequence length="65" mass="6836">SRICGVWVSLFPISRSMWQGIAHCSPELLSSSNPPALASPAAGITGTSHSRGSLELGQCPHLHKL</sequence>
<keyword evidence="2" id="KW-1185">Reference proteome</keyword>